<keyword evidence="3" id="KW-1185">Reference proteome</keyword>
<dbReference type="Proteomes" id="UP000054270">
    <property type="component" value="Unassembled WGS sequence"/>
</dbReference>
<protein>
    <submittedName>
        <fullName evidence="2">Uncharacterized protein</fullName>
    </submittedName>
</protein>
<evidence type="ECO:0000313" key="3">
    <source>
        <dbReference type="Proteomes" id="UP000054270"/>
    </source>
</evidence>
<evidence type="ECO:0000256" key="1">
    <source>
        <dbReference type="SAM" id="MobiDB-lite"/>
    </source>
</evidence>
<feature type="region of interest" description="Disordered" evidence="1">
    <location>
        <begin position="166"/>
        <end position="190"/>
    </location>
</feature>
<gene>
    <name evidence="2" type="ORF">HYPSUDRAFT_51697</name>
</gene>
<name>A0A0D2PA10_HYPSF</name>
<organism evidence="2 3">
    <name type="scientific">Hypholoma sublateritium (strain FD-334 SS-4)</name>
    <dbReference type="NCBI Taxonomy" id="945553"/>
    <lineage>
        <taxon>Eukaryota</taxon>
        <taxon>Fungi</taxon>
        <taxon>Dikarya</taxon>
        <taxon>Basidiomycota</taxon>
        <taxon>Agaricomycotina</taxon>
        <taxon>Agaricomycetes</taxon>
        <taxon>Agaricomycetidae</taxon>
        <taxon>Agaricales</taxon>
        <taxon>Agaricineae</taxon>
        <taxon>Strophariaceae</taxon>
        <taxon>Hypholoma</taxon>
    </lineage>
</organism>
<dbReference type="EMBL" id="KN817523">
    <property type="protein sequence ID" value="KJA27704.1"/>
    <property type="molecule type" value="Genomic_DNA"/>
</dbReference>
<feature type="compositionally biased region" description="Acidic residues" evidence="1">
    <location>
        <begin position="170"/>
        <end position="190"/>
    </location>
</feature>
<evidence type="ECO:0000313" key="2">
    <source>
        <dbReference type="EMBL" id="KJA27704.1"/>
    </source>
</evidence>
<accession>A0A0D2PA10</accession>
<reference evidence="3" key="1">
    <citation type="submission" date="2014-04" db="EMBL/GenBank/DDBJ databases">
        <title>Evolutionary Origins and Diversification of the Mycorrhizal Mutualists.</title>
        <authorList>
            <consortium name="DOE Joint Genome Institute"/>
            <consortium name="Mycorrhizal Genomics Consortium"/>
            <person name="Kohler A."/>
            <person name="Kuo A."/>
            <person name="Nagy L.G."/>
            <person name="Floudas D."/>
            <person name="Copeland A."/>
            <person name="Barry K.W."/>
            <person name="Cichocki N."/>
            <person name="Veneault-Fourrey C."/>
            <person name="LaButti K."/>
            <person name="Lindquist E.A."/>
            <person name="Lipzen A."/>
            <person name="Lundell T."/>
            <person name="Morin E."/>
            <person name="Murat C."/>
            <person name="Riley R."/>
            <person name="Ohm R."/>
            <person name="Sun H."/>
            <person name="Tunlid A."/>
            <person name="Henrissat B."/>
            <person name="Grigoriev I.V."/>
            <person name="Hibbett D.S."/>
            <person name="Martin F."/>
        </authorList>
    </citation>
    <scope>NUCLEOTIDE SEQUENCE [LARGE SCALE GENOMIC DNA]</scope>
    <source>
        <strain evidence="3">FD-334 SS-4</strain>
    </source>
</reference>
<proteinExistence type="predicted"/>
<dbReference type="AlphaFoldDB" id="A0A0D2PA10"/>
<sequence>MASTTLSTSFSSSEGQEPSFLHFVLSDDVRYEASAWLAGQDMSLDTAFDWSVAEEETYVGMPPLDSAHVLAIYAPNAAVFLGQLSPMEEKPHYLSPDHPDQGYSRMCDAELAPITYKVTGFNLDNLVEEDAMSKELHEARIRASAMKDAYLESVSFDIASAMEAKLSLSEDSESDDEDYDMESDEYELDE</sequence>